<keyword evidence="3 8" id="KW-1133">Transmembrane helix</keyword>
<dbReference type="GO" id="GO:0005640">
    <property type="term" value="C:nuclear outer membrane"/>
    <property type="evidence" value="ECO:0007669"/>
    <property type="project" value="UniProtKB-SubCell"/>
</dbReference>
<evidence type="ECO:0000256" key="1">
    <source>
        <dbReference type="ARBA" id="ARBA00007387"/>
    </source>
</evidence>
<dbReference type="InterPro" id="IPR029058">
    <property type="entry name" value="AB_hydrolase_fold"/>
</dbReference>
<protein>
    <recommendedName>
        <fullName evidence="11">Indole-diterpene biosynthesis protein PaxU</fullName>
    </recommendedName>
</protein>
<dbReference type="PANTHER" id="PTHR12265">
    <property type="entry name" value="TRANSMEMBRANE PROTEIN 53"/>
    <property type="match status" value="1"/>
</dbReference>
<accession>A0AAN9UA96</accession>
<evidence type="ECO:0000256" key="7">
    <source>
        <dbReference type="SAM" id="MobiDB-lite"/>
    </source>
</evidence>
<proteinExistence type="inferred from homology"/>
<comment type="caution">
    <text evidence="9">The sequence shown here is derived from an EMBL/GenBank/DDBJ whole genome shotgun (WGS) entry which is preliminary data.</text>
</comment>
<evidence type="ECO:0000256" key="8">
    <source>
        <dbReference type="SAM" id="Phobius"/>
    </source>
</evidence>
<evidence type="ECO:0000256" key="5">
    <source>
        <dbReference type="ARBA" id="ARBA00023242"/>
    </source>
</evidence>
<feature type="transmembrane region" description="Helical" evidence="8">
    <location>
        <begin position="197"/>
        <end position="221"/>
    </location>
</feature>
<name>A0AAN9UA96_9PEZI</name>
<keyword evidence="2 8" id="KW-0812">Transmembrane</keyword>
<evidence type="ECO:0000256" key="4">
    <source>
        <dbReference type="ARBA" id="ARBA00023136"/>
    </source>
</evidence>
<evidence type="ECO:0000313" key="9">
    <source>
        <dbReference type="EMBL" id="KAK7744405.1"/>
    </source>
</evidence>
<gene>
    <name evidence="9" type="ORF">SLS62_010195</name>
</gene>
<comment type="similarity">
    <text evidence="1">Belongs to the TMEM53 family.</text>
</comment>
<dbReference type="SUPFAM" id="SSF53474">
    <property type="entry name" value="alpha/beta-Hydrolases"/>
    <property type="match status" value="1"/>
</dbReference>
<dbReference type="InterPro" id="IPR008547">
    <property type="entry name" value="DUF829_TMEM53"/>
</dbReference>
<organism evidence="9 10">
    <name type="scientific">Diatrype stigma</name>
    <dbReference type="NCBI Taxonomy" id="117547"/>
    <lineage>
        <taxon>Eukaryota</taxon>
        <taxon>Fungi</taxon>
        <taxon>Dikarya</taxon>
        <taxon>Ascomycota</taxon>
        <taxon>Pezizomycotina</taxon>
        <taxon>Sordariomycetes</taxon>
        <taxon>Xylariomycetidae</taxon>
        <taxon>Xylariales</taxon>
        <taxon>Diatrypaceae</taxon>
        <taxon>Diatrype</taxon>
    </lineage>
</organism>
<dbReference type="Gene3D" id="3.40.50.1820">
    <property type="entry name" value="alpha/beta hydrolase"/>
    <property type="match status" value="1"/>
</dbReference>
<sequence>MASRQPAATPAKPLAMMTRLSPWVFYYKPPKTRTTASSTPTTGSGSESNAAPAPALAAPPKLILIASWMDARDAHIAKYVAYYQATYPAASILLIKFTRAIAWRSAAAQRAAVQAAASQVRALVEAGVLSAAPRSPEVLVHALSNGGAASTRSLYQVYRRKAGGRAFPPHAAVYDSCPGRNSARRTYHAFMVGVRGFLARLLAAPVIAAAAALLALLYGPLSFLAGEGPLRESQRVHNDRVLVRQTNRTYVYSKEDDMVDWRHVEEHAREAAAKGVPVRMELYENSAHVAHMRNDSERYWRIVTETWEEGARRSGTLLPGFA</sequence>
<dbReference type="PANTHER" id="PTHR12265:SF30">
    <property type="entry name" value="TRANSMEMBRANE PROTEIN 53"/>
    <property type="match status" value="1"/>
</dbReference>
<comment type="subcellular location">
    <subcellularLocation>
        <location evidence="6">Nucleus outer membrane</location>
        <topology evidence="6">Single-pass membrane protein</topology>
    </subcellularLocation>
</comment>
<keyword evidence="4 8" id="KW-0472">Membrane</keyword>
<dbReference type="Pfam" id="PF05705">
    <property type="entry name" value="DUF829"/>
    <property type="match status" value="1"/>
</dbReference>
<keyword evidence="5" id="KW-0539">Nucleus</keyword>
<evidence type="ECO:0000256" key="2">
    <source>
        <dbReference type="ARBA" id="ARBA00022692"/>
    </source>
</evidence>
<feature type="region of interest" description="Disordered" evidence="7">
    <location>
        <begin position="33"/>
        <end position="53"/>
    </location>
</feature>
<dbReference type="AlphaFoldDB" id="A0AAN9UA96"/>
<evidence type="ECO:0000313" key="10">
    <source>
        <dbReference type="Proteomes" id="UP001320420"/>
    </source>
</evidence>
<keyword evidence="10" id="KW-1185">Reference proteome</keyword>
<reference evidence="9 10" key="1">
    <citation type="submission" date="2024-02" db="EMBL/GenBank/DDBJ databases">
        <title>De novo assembly and annotation of 12 fungi associated with fruit tree decline syndrome in Ontario, Canada.</title>
        <authorList>
            <person name="Sulman M."/>
            <person name="Ellouze W."/>
            <person name="Ilyukhin E."/>
        </authorList>
    </citation>
    <scope>NUCLEOTIDE SEQUENCE [LARGE SCALE GENOMIC DNA]</scope>
    <source>
        <strain evidence="9 10">M11/M66-122</strain>
    </source>
</reference>
<evidence type="ECO:0008006" key="11">
    <source>
        <dbReference type="Google" id="ProtNLM"/>
    </source>
</evidence>
<evidence type="ECO:0000256" key="6">
    <source>
        <dbReference type="ARBA" id="ARBA00034303"/>
    </source>
</evidence>
<evidence type="ECO:0000256" key="3">
    <source>
        <dbReference type="ARBA" id="ARBA00022989"/>
    </source>
</evidence>
<dbReference type="EMBL" id="JAKJXP020000120">
    <property type="protein sequence ID" value="KAK7744405.1"/>
    <property type="molecule type" value="Genomic_DNA"/>
</dbReference>
<dbReference type="Proteomes" id="UP001320420">
    <property type="component" value="Unassembled WGS sequence"/>
</dbReference>